<evidence type="ECO:0008006" key="7">
    <source>
        <dbReference type="Google" id="ProtNLM"/>
    </source>
</evidence>
<comment type="subcellular location">
    <subcellularLocation>
        <location evidence="1">Cell envelope</location>
    </subcellularLocation>
</comment>
<protein>
    <recommendedName>
        <fullName evidence="7">RND transporter</fullName>
    </recommendedName>
</protein>
<dbReference type="Gene3D" id="2.40.420.20">
    <property type="match status" value="1"/>
</dbReference>
<keyword evidence="4" id="KW-0472">Membrane</keyword>
<dbReference type="Gene3D" id="1.10.287.470">
    <property type="entry name" value="Helix hairpin bin"/>
    <property type="match status" value="1"/>
</dbReference>
<dbReference type="OrthoDB" id="9806939at2"/>
<dbReference type="AlphaFoldDB" id="A0A432W9V6"/>
<evidence type="ECO:0000313" key="5">
    <source>
        <dbReference type="EMBL" id="RUO26889.1"/>
    </source>
</evidence>
<dbReference type="RefSeq" id="WP_126803703.1">
    <property type="nucleotide sequence ID" value="NZ_PIPL01000001.1"/>
</dbReference>
<name>A0A432W9V6_9GAMM</name>
<gene>
    <name evidence="5" type="ORF">CWE09_09420</name>
</gene>
<feature type="transmembrane region" description="Helical" evidence="4">
    <location>
        <begin position="15"/>
        <end position="35"/>
    </location>
</feature>
<dbReference type="InterPro" id="IPR050465">
    <property type="entry name" value="UPF0194_transport"/>
</dbReference>
<dbReference type="GO" id="GO:0030313">
    <property type="term" value="C:cell envelope"/>
    <property type="evidence" value="ECO:0007669"/>
    <property type="project" value="UniProtKB-SubCell"/>
</dbReference>
<comment type="caution">
    <text evidence="5">The sequence shown here is derived from an EMBL/GenBank/DDBJ whole genome shotgun (WGS) entry which is preliminary data.</text>
</comment>
<evidence type="ECO:0000313" key="6">
    <source>
        <dbReference type="Proteomes" id="UP000288293"/>
    </source>
</evidence>
<dbReference type="EMBL" id="PIPL01000001">
    <property type="protein sequence ID" value="RUO26889.1"/>
    <property type="molecule type" value="Genomic_DNA"/>
</dbReference>
<organism evidence="5 6">
    <name type="scientific">Aliidiomarina minuta</name>
    <dbReference type="NCBI Taxonomy" id="880057"/>
    <lineage>
        <taxon>Bacteria</taxon>
        <taxon>Pseudomonadati</taxon>
        <taxon>Pseudomonadota</taxon>
        <taxon>Gammaproteobacteria</taxon>
        <taxon>Alteromonadales</taxon>
        <taxon>Idiomarinaceae</taxon>
        <taxon>Aliidiomarina</taxon>
    </lineage>
</organism>
<feature type="coiled-coil region" evidence="3">
    <location>
        <begin position="122"/>
        <end position="163"/>
    </location>
</feature>
<accession>A0A432W9V6</accession>
<proteinExistence type="predicted"/>
<dbReference type="PROSITE" id="PS51257">
    <property type="entry name" value="PROKAR_LIPOPROTEIN"/>
    <property type="match status" value="1"/>
</dbReference>
<evidence type="ECO:0000256" key="2">
    <source>
        <dbReference type="ARBA" id="ARBA00023054"/>
    </source>
</evidence>
<evidence type="ECO:0000256" key="4">
    <source>
        <dbReference type="SAM" id="Phobius"/>
    </source>
</evidence>
<keyword evidence="4" id="KW-1133">Transmembrane helix</keyword>
<keyword evidence="6" id="KW-1185">Reference proteome</keyword>
<keyword evidence="4" id="KW-0812">Transmembrane</keyword>
<dbReference type="Proteomes" id="UP000288293">
    <property type="component" value="Unassembled WGS sequence"/>
</dbReference>
<dbReference type="PANTHER" id="PTHR32347:SF14">
    <property type="entry name" value="EFFLUX SYSTEM COMPONENT YKNX-RELATED"/>
    <property type="match status" value="1"/>
</dbReference>
<dbReference type="PANTHER" id="PTHR32347">
    <property type="entry name" value="EFFLUX SYSTEM COMPONENT YKNX-RELATED"/>
    <property type="match status" value="1"/>
</dbReference>
<keyword evidence="2 3" id="KW-0175">Coiled coil</keyword>
<feature type="coiled-coil region" evidence="3">
    <location>
        <begin position="206"/>
        <end position="233"/>
    </location>
</feature>
<sequence>MLDIPDRENLLRRGWLPLVIIGGCALLLALAVLSWKTLTASTAHEIHISEADIGHVEARVSAFGRLLPRQTSSIISEVDGTVVQINRYPGSELAEGDSIITLRNPLLEREKERAQLSVLEAMAGWESAKAQLQREAIQLDNDVEILRNEIVFAERELETMEVLIEQQIIAQLDFLRAQTSVEQAHLKLNLGRRSIEAFSQYRDAEEQAYRYRLEQAEKLLAMAENDIEQLDIKATRSGLLNELGDDIEPGTPVQRGQVIAQITDPQSLYADLLISASDAAQVQVGQAAVINVRGQRVRGEVLRIHPSAQNNQVRLEVVFLDGLPDSSRPNLEVTSQITTAEAENVIRIRTPTYVTQGHSTAYVFVGNGERFERREATFGVLSGDYVEVVSGIEAGDHVLLDIPVAMRTRNFVTKRDLTNG</sequence>
<reference evidence="5 6" key="1">
    <citation type="journal article" date="2011" name="Front. Microbiol.">
        <title>Genomic signatures of strain selection and enhancement in Bacillus atrophaeus var. globigii, a historical biowarfare simulant.</title>
        <authorList>
            <person name="Gibbons H.S."/>
            <person name="Broomall S.M."/>
            <person name="McNew L.A."/>
            <person name="Daligault H."/>
            <person name="Chapman C."/>
            <person name="Bruce D."/>
            <person name="Karavis M."/>
            <person name="Krepps M."/>
            <person name="McGregor P.A."/>
            <person name="Hong C."/>
            <person name="Park K.H."/>
            <person name="Akmal A."/>
            <person name="Feldman A."/>
            <person name="Lin J.S."/>
            <person name="Chang W.E."/>
            <person name="Higgs B.W."/>
            <person name="Demirev P."/>
            <person name="Lindquist J."/>
            <person name="Liem A."/>
            <person name="Fochler E."/>
            <person name="Read T.D."/>
            <person name="Tapia R."/>
            <person name="Johnson S."/>
            <person name="Bishop-Lilly K.A."/>
            <person name="Detter C."/>
            <person name="Han C."/>
            <person name="Sozhamannan S."/>
            <person name="Rosenzweig C.N."/>
            <person name="Skowronski E.W."/>
        </authorList>
    </citation>
    <scope>NUCLEOTIDE SEQUENCE [LARGE SCALE GENOMIC DNA]</scope>
    <source>
        <strain evidence="5 6">MLST1</strain>
    </source>
</reference>
<dbReference type="Gene3D" id="2.40.50.100">
    <property type="match status" value="1"/>
</dbReference>
<evidence type="ECO:0000256" key="1">
    <source>
        <dbReference type="ARBA" id="ARBA00004196"/>
    </source>
</evidence>
<evidence type="ECO:0000256" key="3">
    <source>
        <dbReference type="SAM" id="Coils"/>
    </source>
</evidence>
<dbReference type="Gene3D" id="2.40.30.170">
    <property type="match status" value="1"/>
</dbReference>